<feature type="compositionally biased region" description="Basic residues" evidence="1">
    <location>
        <begin position="221"/>
        <end position="230"/>
    </location>
</feature>
<sequence>VRERGGAVARRLAAAVPAPAEPHGRRARRAPAARRDRGARRRRGRATLPGPGRLALRRRRARGGGERLGGRTVPGPAPLLRVRAAPEPPVVVGPRLRVAPRRLPHVGDLPHRARGRVGDGYGISGGHWRRRIFPRHPCAGRALLVRGLLRGAGQPGLPVDEPRGGPQLPRPRAAGRDPARLDPLLLVLWPAPRLQPERDRPQHAQHRPGRPDAGPRIRPDRRARHTHRPPRHLELFPGQRLRPPRQRSRPHGCHLPDGQTGRPRPPDRRPLRPRRRPPHPGGDSPGPRPDLPPRPPPHRQTRPPHPPRRTSNPL</sequence>
<dbReference type="AlphaFoldDB" id="A0A6J4RG26"/>
<feature type="compositionally biased region" description="Basic residues" evidence="1">
    <location>
        <begin position="25"/>
        <end position="45"/>
    </location>
</feature>
<protein>
    <submittedName>
        <fullName evidence="2">CAAX amino terminal protease family protein</fullName>
    </submittedName>
</protein>
<dbReference type="GO" id="GO:0006508">
    <property type="term" value="P:proteolysis"/>
    <property type="evidence" value="ECO:0007669"/>
    <property type="project" value="UniProtKB-KW"/>
</dbReference>
<feature type="non-terminal residue" evidence="2">
    <location>
        <position position="1"/>
    </location>
</feature>
<feature type="compositionally biased region" description="Basic residues" evidence="1">
    <location>
        <begin position="296"/>
        <end position="308"/>
    </location>
</feature>
<feature type="non-terminal residue" evidence="2">
    <location>
        <position position="314"/>
    </location>
</feature>
<feature type="compositionally biased region" description="Low complexity" evidence="1">
    <location>
        <begin position="1"/>
        <end position="18"/>
    </location>
</feature>
<name>A0A6J4RG26_9ACTN</name>
<gene>
    <name evidence="2" type="ORF">AVDCRST_MAG02-3484</name>
</gene>
<dbReference type="GO" id="GO:0008233">
    <property type="term" value="F:peptidase activity"/>
    <property type="evidence" value="ECO:0007669"/>
    <property type="project" value="UniProtKB-KW"/>
</dbReference>
<feature type="compositionally biased region" description="Basic and acidic residues" evidence="1">
    <location>
        <begin position="209"/>
        <end position="220"/>
    </location>
</feature>
<reference evidence="2" key="1">
    <citation type="submission" date="2020-02" db="EMBL/GenBank/DDBJ databases">
        <authorList>
            <person name="Meier V. D."/>
        </authorList>
    </citation>
    <scope>NUCLEOTIDE SEQUENCE</scope>
    <source>
        <strain evidence="2">AVDCRST_MAG02</strain>
    </source>
</reference>
<keyword evidence="2" id="KW-0645">Protease</keyword>
<keyword evidence="2" id="KW-0378">Hydrolase</keyword>
<evidence type="ECO:0000256" key="1">
    <source>
        <dbReference type="SAM" id="MobiDB-lite"/>
    </source>
</evidence>
<feature type="compositionally biased region" description="Basic residues" evidence="1">
    <location>
        <begin position="242"/>
        <end position="252"/>
    </location>
</feature>
<feature type="compositionally biased region" description="Pro residues" evidence="1">
    <location>
        <begin position="286"/>
        <end position="295"/>
    </location>
</feature>
<accession>A0A6J4RG26</accession>
<feature type="region of interest" description="Disordered" evidence="1">
    <location>
        <begin position="1"/>
        <end position="80"/>
    </location>
</feature>
<dbReference type="EMBL" id="CADCVH010000094">
    <property type="protein sequence ID" value="CAA9464894.1"/>
    <property type="molecule type" value="Genomic_DNA"/>
</dbReference>
<feature type="region of interest" description="Disordered" evidence="1">
    <location>
        <begin position="154"/>
        <end position="179"/>
    </location>
</feature>
<evidence type="ECO:0000313" key="2">
    <source>
        <dbReference type="EMBL" id="CAA9464894.1"/>
    </source>
</evidence>
<proteinExistence type="predicted"/>
<feature type="region of interest" description="Disordered" evidence="1">
    <location>
        <begin position="196"/>
        <end position="314"/>
    </location>
</feature>
<organism evidence="2">
    <name type="scientific">uncultured Rubrobacteraceae bacterium</name>
    <dbReference type="NCBI Taxonomy" id="349277"/>
    <lineage>
        <taxon>Bacteria</taxon>
        <taxon>Bacillati</taxon>
        <taxon>Actinomycetota</taxon>
        <taxon>Rubrobacteria</taxon>
        <taxon>Rubrobacterales</taxon>
        <taxon>Rubrobacteraceae</taxon>
        <taxon>environmental samples</taxon>
    </lineage>
</organism>